<evidence type="ECO:0000256" key="3">
    <source>
        <dbReference type="SAM" id="MobiDB-lite"/>
    </source>
</evidence>
<dbReference type="GO" id="GO:0009253">
    <property type="term" value="P:peptidoglycan catabolic process"/>
    <property type="evidence" value="ECO:0007669"/>
    <property type="project" value="InterPro"/>
</dbReference>
<dbReference type="EMBL" id="VTEH01000002">
    <property type="protein sequence ID" value="TYR76790.1"/>
    <property type="molecule type" value="Genomic_DNA"/>
</dbReference>
<evidence type="ECO:0000313" key="7">
    <source>
        <dbReference type="Proteomes" id="UP000323317"/>
    </source>
</evidence>
<name>A0A5D4KIX8_9BACI</name>
<evidence type="ECO:0000259" key="5">
    <source>
        <dbReference type="PROSITE" id="PS51781"/>
    </source>
</evidence>
<feature type="domain" description="SH3b" evidence="5">
    <location>
        <begin position="236"/>
        <end position="298"/>
    </location>
</feature>
<accession>A0A5D4KIX8</accession>
<dbReference type="GO" id="GO:0071555">
    <property type="term" value="P:cell wall organization"/>
    <property type="evidence" value="ECO:0007669"/>
    <property type="project" value="UniProtKB-KW"/>
</dbReference>
<reference evidence="6 7" key="1">
    <citation type="submission" date="2019-08" db="EMBL/GenBank/DDBJ databases">
        <title>Bacillus genomes from the desert of Cuatro Cienegas, Coahuila.</title>
        <authorList>
            <person name="Olmedo-Alvarez G."/>
        </authorList>
    </citation>
    <scope>NUCLEOTIDE SEQUENCE [LARGE SCALE GENOMIC DNA]</scope>
    <source>
        <strain evidence="6 7">CH40_1T</strain>
    </source>
</reference>
<evidence type="ECO:0000256" key="4">
    <source>
        <dbReference type="SAM" id="Phobius"/>
    </source>
</evidence>
<feature type="domain" description="SH3b" evidence="5">
    <location>
        <begin position="90"/>
        <end position="153"/>
    </location>
</feature>
<evidence type="ECO:0000256" key="2">
    <source>
        <dbReference type="ARBA" id="ARBA00023316"/>
    </source>
</evidence>
<dbReference type="Pfam" id="PF01520">
    <property type="entry name" value="Amidase_3"/>
    <property type="match status" value="1"/>
</dbReference>
<feature type="region of interest" description="Disordered" evidence="3">
    <location>
        <begin position="221"/>
        <end position="245"/>
    </location>
</feature>
<dbReference type="SMART" id="SM00646">
    <property type="entry name" value="Ami_3"/>
    <property type="match status" value="1"/>
</dbReference>
<dbReference type="InterPro" id="IPR036028">
    <property type="entry name" value="SH3-like_dom_sf"/>
</dbReference>
<dbReference type="Gene3D" id="3.40.630.40">
    <property type="entry name" value="Zn-dependent exopeptidases"/>
    <property type="match status" value="1"/>
</dbReference>
<dbReference type="SUPFAM" id="SSF53187">
    <property type="entry name" value="Zn-dependent exopeptidases"/>
    <property type="match status" value="1"/>
</dbReference>
<sequence length="639" mass="70653">MKLLKPFSLALIWYPPFPLILLHIISKPEKFLSSKRIFLIYEELFIRLYWINIPRDQVVFLIKKFLYSFIISFLLVSSVPVLNTEKAIAQEKAIIINTESLNVRNGPGLSFSVAKQVRKGDEFQVISSEKDWYEIKLNSSKTGWVANWLVTLKAGSSAKKGTVTEDGLRVRDGAGTNYSVVATLTNGEEVSIIEEQGNWYKISADLIAGWVHKDYIAGDAPETEDSETVSNVQPDNWTGISTDNSLNVRNSPGLHGSIIGKLNKGDKVSVTGSVSGWFRIEFGGMEGWVSSQYIEKPSSASKPPANQVSYGKVIINSLNIRENANLNGKVVGSVKQGEVYEILEEKNNWYKLSLKGGKTGWAAGWYMEKTVAEKPQKEQSTSKAEEVQILYNGTNLRSSASTNSAIVARASSGETFPIKKKTGEWYEVSLKNGQTGFVASWIVSVSGSPDSAPVNKPKSGGLKGKTILIDPGHGGRDSGTIGYRGTFEKELTLSTSQVLYDLLKKAGADVILTRNDDSYSSLNTRVALAHYHDSDAFISIHYDSISDSSVKGYTAYYYHQYQKELSQTVLGSLAKSLSSRNRGLKQGDYFVIRENKQPAVLLELGYLSNPSEEALTRTHSFQDMAARSIYNGLDEYFSE</sequence>
<dbReference type="InterPro" id="IPR017293">
    <property type="entry name" value="N-acetylmuramoyl-L-ala_amidase"/>
</dbReference>
<protein>
    <submittedName>
        <fullName evidence="6">SH3 domain-containing protein</fullName>
    </submittedName>
</protein>
<dbReference type="CDD" id="cd02696">
    <property type="entry name" value="MurNAc-LAA"/>
    <property type="match status" value="1"/>
</dbReference>
<dbReference type="SUPFAM" id="SSF50044">
    <property type="entry name" value="SH3-domain"/>
    <property type="match status" value="1"/>
</dbReference>
<keyword evidence="4" id="KW-1133">Transmembrane helix</keyword>
<feature type="domain" description="SH3b" evidence="5">
    <location>
        <begin position="384"/>
        <end position="446"/>
    </location>
</feature>
<dbReference type="InterPro" id="IPR003646">
    <property type="entry name" value="SH3-like_bac-type"/>
</dbReference>
<dbReference type="InterPro" id="IPR002508">
    <property type="entry name" value="MurNAc-LAA_cat"/>
</dbReference>
<keyword evidence="2" id="KW-0961">Cell wall biogenesis/degradation</keyword>
<gene>
    <name evidence="6" type="ORF">FZC79_03580</name>
</gene>
<dbReference type="GO" id="GO:0008745">
    <property type="term" value="F:N-acetylmuramoyl-L-alanine amidase activity"/>
    <property type="evidence" value="ECO:0007669"/>
    <property type="project" value="InterPro"/>
</dbReference>
<dbReference type="SMART" id="SM00287">
    <property type="entry name" value="SH3b"/>
    <property type="match status" value="5"/>
</dbReference>
<keyword evidence="4" id="KW-0812">Transmembrane</keyword>
<organism evidence="6 7">
    <name type="scientific">Rossellomorea vietnamensis</name>
    <dbReference type="NCBI Taxonomy" id="218284"/>
    <lineage>
        <taxon>Bacteria</taxon>
        <taxon>Bacillati</taxon>
        <taxon>Bacillota</taxon>
        <taxon>Bacilli</taxon>
        <taxon>Bacillales</taxon>
        <taxon>Bacillaceae</taxon>
        <taxon>Rossellomorea</taxon>
    </lineage>
</organism>
<feature type="domain" description="SH3b" evidence="5">
    <location>
        <begin position="307"/>
        <end position="371"/>
    </location>
</feature>
<dbReference type="InterPro" id="IPR052354">
    <property type="entry name" value="Cell_Wall_Dynamics_Protein"/>
</dbReference>
<dbReference type="AlphaFoldDB" id="A0A5D4KIX8"/>
<feature type="compositionally biased region" description="Polar residues" evidence="3">
    <location>
        <begin position="228"/>
        <end position="245"/>
    </location>
</feature>
<evidence type="ECO:0000256" key="1">
    <source>
        <dbReference type="ARBA" id="ARBA00022801"/>
    </source>
</evidence>
<feature type="domain" description="SH3b" evidence="5">
    <location>
        <begin position="158"/>
        <end position="220"/>
    </location>
</feature>
<comment type="caution">
    <text evidence="6">The sequence shown here is derived from an EMBL/GenBank/DDBJ whole genome shotgun (WGS) entry which is preliminary data.</text>
</comment>
<dbReference type="PANTHER" id="PTHR34408">
    <property type="entry name" value="FAMILY PROTEIN, PUTATIVE-RELATED"/>
    <property type="match status" value="1"/>
</dbReference>
<evidence type="ECO:0000313" key="6">
    <source>
        <dbReference type="EMBL" id="TYR76790.1"/>
    </source>
</evidence>
<dbReference type="Gene3D" id="2.30.30.40">
    <property type="entry name" value="SH3 Domains"/>
    <property type="match status" value="5"/>
</dbReference>
<dbReference type="Pfam" id="PF08239">
    <property type="entry name" value="SH3_3"/>
    <property type="match status" value="5"/>
</dbReference>
<keyword evidence="4" id="KW-0472">Membrane</keyword>
<dbReference type="PROSITE" id="PS51781">
    <property type="entry name" value="SH3B"/>
    <property type="match status" value="5"/>
</dbReference>
<dbReference type="PANTHER" id="PTHR34408:SF1">
    <property type="entry name" value="GLYCOSYL HYDROLASE FAMILY 19 DOMAIN-CONTAINING PROTEIN HI_1415"/>
    <property type="match status" value="1"/>
</dbReference>
<proteinExistence type="predicted"/>
<feature type="transmembrane region" description="Helical" evidence="4">
    <location>
        <begin position="6"/>
        <end position="25"/>
    </location>
</feature>
<keyword evidence="1" id="KW-0378">Hydrolase</keyword>
<dbReference type="Proteomes" id="UP000323317">
    <property type="component" value="Unassembled WGS sequence"/>
</dbReference>
<dbReference type="PIRSF" id="PIRSF037846">
    <property type="entry name" value="Autolysin_YrvJ_prd"/>
    <property type="match status" value="1"/>
</dbReference>